<name>A0A1M6YV73_9RHOB</name>
<accession>A0A1M6YV73</accession>
<dbReference type="STRING" id="1054996.SAMN05444414_1083"/>
<dbReference type="Proteomes" id="UP000184191">
    <property type="component" value="Unassembled WGS sequence"/>
</dbReference>
<evidence type="ECO:0000313" key="1">
    <source>
        <dbReference type="EMBL" id="SHL21939.1"/>
    </source>
</evidence>
<protein>
    <submittedName>
        <fullName evidence="1">Uncharacterized protein</fullName>
    </submittedName>
</protein>
<evidence type="ECO:0000313" key="2">
    <source>
        <dbReference type="Proteomes" id="UP000184191"/>
    </source>
</evidence>
<sequence>MARFSQCACGQSNQQCYRCAVEFVIHEIGWNPGCECFCQGKPFCGKGCGSIRDEWATAFAMADAPHAELARQRWISRGQILKTIWLCPVEGPAVDITDQVMSGRLLRSGESYGYLFEPDAQKAALALIDEVETDPISFDAALHLVSEEIRLGKAVPYALRDWVADVLVGKLKRPKLNGKYKSATEKRDRLIVQLIKDVMEATNLSPTSGRREHGQSACNAVADGLQLSRLQPDSYESIIKIWGRRKDLSGFNSLERV</sequence>
<keyword evidence="2" id="KW-1185">Reference proteome</keyword>
<dbReference type="EMBL" id="FRBN01000008">
    <property type="protein sequence ID" value="SHL21939.1"/>
    <property type="molecule type" value="Genomic_DNA"/>
</dbReference>
<dbReference type="AlphaFoldDB" id="A0A1M6YV73"/>
<gene>
    <name evidence="1" type="ORF">SAMN05444414_1083</name>
</gene>
<reference evidence="2" key="1">
    <citation type="submission" date="2016-11" db="EMBL/GenBank/DDBJ databases">
        <authorList>
            <person name="Varghese N."/>
            <person name="Submissions S."/>
        </authorList>
    </citation>
    <scope>NUCLEOTIDE SEQUENCE [LARGE SCALE GENOMIC DNA]</scope>
    <source>
        <strain evidence="2">DSM 29327</strain>
    </source>
</reference>
<organism evidence="1 2">
    <name type="scientific">Roseovarius marisflavi</name>
    <dbReference type="NCBI Taxonomy" id="1054996"/>
    <lineage>
        <taxon>Bacteria</taxon>
        <taxon>Pseudomonadati</taxon>
        <taxon>Pseudomonadota</taxon>
        <taxon>Alphaproteobacteria</taxon>
        <taxon>Rhodobacterales</taxon>
        <taxon>Roseobacteraceae</taxon>
        <taxon>Roseovarius</taxon>
    </lineage>
</organism>
<proteinExistence type="predicted"/>